<evidence type="ECO:0000313" key="4">
    <source>
        <dbReference type="EnsemblMetazoa" id="GPPI001714-PA"/>
    </source>
</evidence>
<dbReference type="InterPro" id="IPR000237">
    <property type="entry name" value="GRIP_dom"/>
</dbReference>
<dbReference type="EnsemblMetazoa" id="GPPI001714-RA">
    <property type="protein sequence ID" value="GPPI001714-PA"/>
    <property type="gene ID" value="GPPI001714"/>
</dbReference>
<protein>
    <recommendedName>
        <fullName evidence="3">GRIP domain-containing protein</fullName>
    </recommendedName>
</protein>
<dbReference type="GO" id="GO:0048193">
    <property type="term" value="P:Golgi vesicle transport"/>
    <property type="evidence" value="ECO:0007669"/>
    <property type="project" value="TreeGrafter"/>
</dbReference>
<dbReference type="GO" id="GO:0031267">
    <property type="term" value="F:small GTPase binding"/>
    <property type="evidence" value="ECO:0007669"/>
    <property type="project" value="TreeGrafter"/>
</dbReference>
<reference evidence="4" key="2">
    <citation type="submission" date="2020-05" db="UniProtKB">
        <authorList>
            <consortium name="EnsemblMetazoa"/>
        </authorList>
    </citation>
    <scope>IDENTIFICATION</scope>
    <source>
        <strain evidence="4">IAEA</strain>
    </source>
</reference>
<sequence length="1474" mass="172395">MFVNLKNKIIEEVKAAQAAVSSSNSTTPSGSESTATTNTNNENFFSITEEDTPQNSPLKPMRLPGIRGKAGAQSLNNGTGAIQRARKLSNSSMASDVSFRLPAYEGAPIYHLQSDLDESGSELGDTNSSAKLDVVTKEQLFDAYRRSIDNYNKYRSRYMDLAKKYKDLERDSSKARSVLIETQEKAIRRINELREQCALEQEAKAHLEEALRVEMDDMECKMQAYQTKLKLLGENPENIAAALAARLDNGKELIDLNEERNLLDKDVAINGEDSKKKLNNLEALLEEKDQKIKELGEKFDLLRKQEDENSLLLAQTKAAIHLELENKEAQVKKLTENLKQLQNDLLAARKEEKHSGILIEELNDLKEKLRQTQLSKQELDAKIIATEHMLNQFKEKQLDKDKAIKALEDKLKLVTKENEEKLRELTNQNNQLNEIIQQYRQNEVSLAEVDNELNRTKKENDDLKRTMQEHQQKLEQMERECKDNIKLQEKANEELLAQANCKIQDLLNQLEAEKASRDSAKRKALDLKEQLENLEAKNGNETKLKFEELTKELNEVQELLKVKEKELKVLTKKSSKNEKYHENQIEKLQMDLQQQEQLLQTLGNEHKQKEEQGDREKQELRQQVNSILNEISQMENQMELVKQSHNELESEKHLLEEKIELMNQQNLNSNEDSLHWRELLKEVEQKLRDTESKLQAVLSEHTQLAEKNCLLEENTHRLEKLLSERQRQDASTEEALVSELRLKFETSENSLQKLNEKMSEVLDENSRLHNNQELNEHDQRTLQDKYDTLEKEKFCLDDSKKSLENDLNELKASLNEEIDKNRALTQHLQEKQNQIDNNHEAGKKKLEEELILKDKLNQELVELKEQMLESSMLKEELNRFKQEEKEKELEKIGLNEKLENYKKRLEEYEKDNAELKNFIKELEELRNNVKKLNIEKKNLFQENQHKTENMNKLNKELQDFSVEAEKQKEFIKKLTEDISNLQKQNETETDEKEKLLKLINTSQEQLNDWQRKFADKMTELEKAQEKINKLHVYRSTNEQLEIECEYLNRHVKQLEDELAKHNENIKLKDSDSDELKDKLKSLQCELYVLKESQEQHELEKSEKDRELLESQKQIKSFVEQLEQVKQELQRQTDHVKYITEQDDTVKAELLQTQTKLKELENNYEQKCKELDEIKIETSDYNQKFENIRKERDALHKDLENKQVLLQDLGKFKLDLEVPQPINVIRKRSLDLSPTSSKKHNTQAEAERLRQINATLQQELEELKHKSSTEISTLQQDIEDLQTTNKQMADRIMDLERLKAGLQAQKLFGIDNKSAMEEVQMNDDNYLSITEKEALEAKLKNIMAEVQDVSNRNLFLENKCENYLILEQSNERLKLQNAKLSRQLDETLVSLQHSDGITANTEFEYLRNIMFQYLTGSANGNNETLVKVISAVLKFSPQQTQVALEKEHQRRSLVSIALEKKPKMLITILDYFTLT</sequence>
<dbReference type="PANTHER" id="PTHR19327">
    <property type="entry name" value="GOLGIN"/>
    <property type="match status" value="1"/>
</dbReference>
<feature type="coiled-coil region" evidence="1">
    <location>
        <begin position="151"/>
        <end position="235"/>
    </location>
</feature>
<dbReference type="Pfam" id="PF01465">
    <property type="entry name" value="GRIP"/>
    <property type="match status" value="1"/>
</dbReference>
<evidence type="ECO:0000313" key="5">
    <source>
        <dbReference type="Proteomes" id="UP000092460"/>
    </source>
</evidence>
<feature type="coiled-coil region" evidence="1">
    <location>
        <begin position="1238"/>
        <end position="1304"/>
    </location>
</feature>
<dbReference type="PROSITE" id="PS50913">
    <property type="entry name" value="GRIP"/>
    <property type="match status" value="1"/>
</dbReference>
<keyword evidence="5" id="KW-1185">Reference proteome</keyword>
<dbReference type="VEuPathDB" id="VectorBase:GPPI001714"/>
<dbReference type="GO" id="GO:0005794">
    <property type="term" value="C:Golgi apparatus"/>
    <property type="evidence" value="ECO:0007669"/>
    <property type="project" value="TreeGrafter"/>
</dbReference>
<proteinExistence type="predicted"/>
<feature type="coiled-coil region" evidence="1">
    <location>
        <begin position="271"/>
        <end position="707"/>
    </location>
</feature>
<feature type="coiled-coil region" evidence="1">
    <location>
        <begin position="737"/>
        <end position="771"/>
    </location>
</feature>
<feature type="compositionally biased region" description="Low complexity" evidence="2">
    <location>
        <begin position="21"/>
        <end position="41"/>
    </location>
</feature>
<dbReference type="EMBL" id="JXJN01000389">
    <property type="status" value="NOT_ANNOTATED_CDS"/>
    <property type="molecule type" value="Genomic_DNA"/>
</dbReference>
<feature type="domain" description="GRIP" evidence="3">
    <location>
        <begin position="1395"/>
        <end position="1445"/>
    </location>
</feature>
<dbReference type="PANTHER" id="PTHR19327:SF0">
    <property type="entry name" value="GOLGIN SUBFAMILY A MEMBER 4"/>
    <property type="match status" value="1"/>
</dbReference>
<feature type="coiled-coil region" evidence="1">
    <location>
        <begin position="1331"/>
        <end position="1389"/>
    </location>
</feature>
<name>A0A1B0AMD3_9MUSC</name>
<evidence type="ECO:0000256" key="2">
    <source>
        <dbReference type="SAM" id="MobiDB-lite"/>
    </source>
</evidence>
<accession>A0A1B0AMD3</accession>
<keyword evidence="1" id="KW-0175">Coiled coil</keyword>
<feature type="region of interest" description="Disordered" evidence="2">
    <location>
        <begin position="17"/>
        <end position="41"/>
    </location>
</feature>
<evidence type="ECO:0000259" key="3">
    <source>
        <dbReference type="PROSITE" id="PS50913"/>
    </source>
</evidence>
<evidence type="ECO:0000256" key="1">
    <source>
        <dbReference type="SAM" id="Coils"/>
    </source>
</evidence>
<dbReference type="SMART" id="SM00755">
    <property type="entry name" value="Grip"/>
    <property type="match status" value="1"/>
</dbReference>
<dbReference type="STRING" id="67801.A0A1B0AMD3"/>
<feature type="coiled-coil region" evidence="1">
    <location>
        <begin position="800"/>
        <end position="1190"/>
    </location>
</feature>
<dbReference type="Gene3D" id="1.10.220.60">
    <property type="entry name" value="GRIP domain"/>
    <property type="match status" value="1"/>
</dbReference>
<dbReference type="SUPFAM" id="SSF101283">
    <property type="entry name" value="GRIP domain"/>
    <property type="match status" value="1"/>
</dbReference>
<reference evidence="5" key="1">
    <citation type="submission" date="2015-01" db="EMBL/GenBank/DDBJ databases">
        <authorList>
            <person name="Aksoy S."/>
            <person name="Warren W."/>
            <person name="Wilson R.K."/>
        </authorList>
    </citation>
    <scope>NUCLEOTIDE SEQUENCE [LARGE SCALE GENOMIC DNA]</scope>
    <source>
        <strain evidence="5">IAEA</strain>
    </source>
</reference>
<dbReference type="Proteomes" id="UP000092460">
    <property type="component" value="Unassembled WGS sequence"/>
</dbReference>
<organism evidence="4 5">
    <name type="scientific">Glossina palpalis gambiensis</name>
    <dbReference type="NCBI Taxonomy" id="67801"/>
    <lineage>
        <taxon>Eukaryota</taxon>
        <taxon>Metazoa</taxon>
        <taxon>Ecdysozoa</taxon>
        <taxon>Arthropoda</taxon>
        <taxon>Hexapoda</taxon>
        <taxon>Insecta</taxon>
        <taxon>Pterygota</taxon>
        <taxon>Neoptera</taxon>
        <taxon>Endopterygota</taxon>
        <taxon>Diptera</taxon>
        <taxon>Brachycera</taxon>
        <taxon>Muscomorpha</taxon>
        <taxon>Hippoboscoidea</taxon>
        <taxon>Glossinidae</taxon>
        <taxon>Glossina</taxon>
    </lineage>
</organism>